<sequence length="194" mass="21653">MVSHLVITLDDIKRLPEVEDALEWPFDFSLPRAARQYDWIRLKPETPFEVIAGEGTGGAFLVYGEGPPEFLPILHATSEGAAGKVASNLTELLGILIAIPFWQDLLKFSGGGRLEEMRLAATFMAREYEEDYPDLPEARELILAALPIPVLEDPIKILHDNVRSTDCTLVAEDGCVWESLFNTFTPADNRSWIP</sequence>
<organism evidence="1 2">
    <name type="scientific">Luteolibacter luteus</name>
    <dbReference type="NCBI Taxonomy" id="2728835"/>
    <lineage>
        <taxon>Bacteria</taxon>
        <taxon>Pseudomonadati</taxon>
        <taxon>Verrucomicrobiota</taxon>
        <taxon>Verrucomicrobiia</taxon>
        <taxon>Verrucomicrobiales</taxon>
        <taxon>Verrucomicrobiaceae</taxon>
        <taxon>Luteolibacter</taxon>
    </lineage>
</organism>
<dbReference type="KEGG" id="luo:HHL09_24975"/>
<dbReference type="RefSeq" id="WP_169457381.1">
    <property type="nucleotide sequence ID" value="NZ_CP051774.1"/>
</dbReference>
<reference evidence="1 2" key="1">
    <citation type="submission" date="2020-04" db="EMBL/GenBank/DDBJ databases">
        <title>Luteolibacter sp. G-1-1-1 isolated from soil.</title>
        <authorList>
            <person name="Dahal R.H."/>
        </authorList>
    </citation>
    <scope>NUCLEOTIDE SEQUENCE [LARGE SCALE GENOMIC DNA]</scope>
    <source>
        <strain evidence="1 2">G-1-1-1</strain>
    </source>
</reference>
<proteinExistence type="predicted"/>
<accession>A0A858RQ84</accession>
<gene>
    <name evidence="1" type="ORF">HHL09_24975</name>
</gene>
<evidence type="ECO:0000313" key="2">
    <source>
        <dbReference type="Proteomes" id="UP000501812"/>
    </source>
</evidence>
<dbReference type="EMBL" id="CP051774">
    <property type="protein sequence ID" value="QJE98895.1"/>
    <property type="molecule type" value="Genomic_DNA"/>
</dbReference>
<keyword evidence="2" id="KW-1185">Reference proteome</keyword>
<name>A0A858RQ84_9BACT</name>
<dbReference type="Proteomes" id="UP000501812">
    <property type="component" value="Chromosome"/>
</dbReference>
<protein>
    <submittedName>
        <fullName evidence="1">Uncharacterized protein</fullName>
    </submittedName>
</protein>
<dbReference type="AlphaFoldDB" id="A0A858RQ84"/>
<evidence type="ECO:0000313" key="1">
    <source>
        <dbReference type="EMBL" id="QJE98895.1"/>
    </source>
</evidence>